<organism evidence="1 2">
    <name type="scientific">Lasiosphaeris hirsuta</name>
    <dbReference type="NCBI Taxonomy" id="260670"/>
    <lineage>
        <taxon>Eukaryota</taxon>
        <taxon>Fungi</taxon>
        <taxon>Dikarya</taxon>
        <taxon>Ascomycota</taxon>
        <taxon>Pezizomycotina</taxon>
        <taxon>Sordariomycetes</taxon>
        <taxon>Sordariomycetidae</taxon>
        <taxon>Sordariales</taxon>
        <taxon>Lasiosphaeriaceae</taxon>
        <taxon>Lasiosphaeris</taxon>
    </lineage>
</organism>
<accession>A0AA39ZWD8</accession>
<evidence type="ECO:0000313" key="1">
    <source>
        <dbReference type="EMBL" id="KAK0704894.1"/>
    </source>
</evidence>
<keyword evidence="2" id="KW-1185">Reference proteome</keyword>
<name>A0AA39ZWD8_9PEZI</name>
<sequence length="107" mass="11649">MLCWAACFREKPGCPEDWSSIRMGASTLSQSRYQIYCTLLTAESRIAGLAAVNFPPTNSTTSESLADWACCGGLGGILLGFAAPRASCLHSLNHCLGFVQRLHRRRL</sequence>
<dbReference type="Proteomes" id="UP001172102">
    <property type="component" value="Unassembled WGS sequence"/>
</dbReference>
<comment type="caution">
    <text evidence="1">The sequence shown here is derived from an EMBL/GenBank/DDBJ whole genome shotgun (WGS) entry which is preliminary data.</text>
</comment>
<proteinExistence type="predicted"/>
<gene>
    <name evidence="1" type="ORF">B0H67DRAFT_363552</name>
</gene>
<evidence type="ECO:0000313" key="2">
    <source>
        <dbReference type="Proteomes" id="UP001172102"/>
    </source>
</evidence>
<dbReference type="AlphaFoldDB" id="A0AA39ZWD8"/>
<dbReference type="EMBL" id="JAUKUA010000007">
    <property type="protein sequence ID" value="KAK0704894.1"/>
    <property type="molecule type" value="Genomic_DNA"/>
</dbReference>
<protein>
    <submittedName>
        <fullName evidence="1">Uncharacterized protein</fullName>
    </submittedName>
</protein>
<reference evidence="1" key="1">
    <citation type="submission" date="2023-06" db="EMBL/GenBank/DDBJ databases">
        <title>Genome-scale phylogeny and comparative genomics of the fungal order Sordariales.</title>
        <authorList>
            <consortium name="Lawrence Berkeley National Laboratory"/>
            <person name="Hensen N."/>
            <person name="Bonometti L."/>
            <person name="Westerberg I."/>
            <person name="Brannstrom I.O."/>
            <person name="Guillou S."/>
            <person name="Cros-Aarteil S."/>
            <person name="Calhoun S."/>
            <person name="Haridas S."/>
            <person name="Kuo A."/>
            <person name="Mondo S."/>
            <person name="Pangilinan J."/>
            <person name="Riley R."/>
            <person name="Labutti K."/>
            <person name="Andreopoulos B."/>
            <person name="Lipzen A."/>
            <person name="Chen C."/>
            <person name="Yanf M."/>
            <person name="Daum C."/>
            <person name="Ng V."/>
            <person name="Clum A."/>
            <person name="Steindorff A."/>
            <person name="Ohm R."/>
            <person name="Martin F."/>
            <person name="Silar P."/>
            <person name="Natvig D."/>
            <person name="Lalanne C."/>
            <person name="Gautier V."/>
            <person name="Ament-Velasquez S.L."/>
            <person name="Kruys A."/>
            <person name="Hutchinson M.I."/>
            <person name="Powell A.J."/>
            <person name="Barry K."/>
            <person name="Miller A.N."/>
            <person name="Grigoriev I.V."/>
            <person name="Debuchy R."/>
            <person name="Gladieux P."/>
            <person name="Thoren M.H."/>
            <person name="Johannesson H."/>
        </authorList>
    </citation>
    <scope>NUCLEOTIDE SEQUENCE</scope>
    <source>
        <strain evidence="1">SMH4607-1</strain>
    </source>
</reference>